<sequence length="56" mass="6274">MANTRTQGSSSSSGQTPQDPKNDAYSPDKDHVNVPKFDGTNFPLWERKIKMHLLLS</sequence>
<feature type="compositionally biased region" description="Low complexity" evidence="1">
    <location>
        <begin position="1"/>
        <end position="16"/>
    </location>
</feature>
<name>A0A180G7M8_PUCT1</name>
<reference evidence="3 4" key="3">
    <citation type="journal article" date="2017" name="G3 (Bethesda)">
        <title>Comparative analysis highlights variable genome content of wheat rusts and divergence of the mating loci.</title>
        <authorList>
            <person name="Cuomo C.A."/>
            <person name="Bakkeren G."/>
            <person name="Khalil H.B."/>
            <person name="Panwar V."/>
            <person name="Joly D."/>
            <person name="Linning R."/>
            <person name="Sakthikumar S."/>
            <person name="Song X."/>
            <person name="Adiconis X."/>
            <person name="Fan L."/>
            <person name="Goldberg J.M."/>
            <person name="Levin J.Z."/>
            <person name="Young S."/>
            <person name="Zeng Q."/>
            <person name="Anikster Y."/>
            <person name="Bruce M."/>
            <person name="Wang M."/>
            <person name="Yin C."/>
            <person name="McCallum B."/>
            <person name="Szabo L.J."/>
            <person name="Hulbert S."/>
            <person name="Chen X."/>
            <person name="Fellers J.P."/>
        </authorList>
    </citation>
    <scope>NUCLEOTIDE SEQUENCE</scope>
    <source>
        <strain evidence="3">isolate 1-1 / race 1 (BBBD)</strain>
        <strain evidence="4">Isolate 1-1 / race 1 (BBBD)</strain>
    </source>
</reference>
<evidence type="ECO:0000313" key="2">
    <source>
        <dbReference type="EMBL" id="OAV88620.1"/>
    </source>
</evidence>
<accession>A0A180G7M8</accession>
<feature type="compositionally biased region" description="Basic and acidic residues" evidence="1">
    <location>
        <begin position="20"/>
        <end position="33"/>
    </location>
</feature>
<proteinExistence type="predicted"/>
<dbReference type="OrthoDB" id="10498821at2759"/>
<dbReference type="EnsemblFungi" id="PTTG_28969-t43_1">
    <property type="protein sequence ID" value="PTTG_28969-t43_1-p1"/>
    <property type="gene ID" value="PTTG_28969"/>
</dbReference>
<dbReference type="AlphaFoldDB" id="A0A180G7M8"/>
<evidence type="ECO:0000256" key="1">
    <source>
        <dbReference type="SAM" id="MobiDB-lite"/>
    </source>
</evidence>
<protein>
    <submittedName>
        <fullName evidence="2 3">Uncharacterized protein</fullName>
    </submittedName>
</protein>
<dbReference type="VEuPathDB" id="FungiDB:PTTG_28969"/>
<gene>
    <name evidence="2" type="ORF">PTTG_28969</name>
</gene>
<organism evidence="2">
    <name type="scientific">Puccinia triticina (isolate 1-1 / race 1 (BBBD))</name>
    <name type="common">Brown leaf rust fungus</name>
    <dbReference type="NCBI Taxonomy" id="630390"/>
    <lineage>
        <taxon>Eukaryota</taxon>
        <taxon>Fungi</taxon>
        <taxon>Dikarya</taxon>
        <taxon>Basidiomycota</taxon>
        <taxon>Pucciniomycotina</taxon>
        <taxon>Pucciniomycetes</taxon>
        <taxon>Pucciniales</taxon>
        <taxon>Pucciniaceae</taxon>
        <taxon>Puccinia</taxon>
    </lineage>
</organism>
<reference evidence="2" key="1">
    <citation type="submission" date="2009-11" db="EMBL/GenBank/DDBJ databases">
        <authorList>
            <consortium name="The Broad Institute Genome Sequencing Platform"/>
            <person name="Ward D."/>
            <person name="Feldgarden M."/>
            <person name="Earl A."/>
            <person name="Young S.K."/>
            <person name="Zeng Q."/>
            <person name="Koehrsen M."/>
            <person name="Alvarado L."/>
            <person name="Berlin A."/>
            <person name="Bochicchio J."/>
            <person name="Borenstein D."/>
            <person name="Chapman S.B."/>
            <person name="Chen Z."/>
            <person name="Engels R."/>
            <person name="Freedman E."/>
            <person name="Gellesch M."/>
            <person name="Goldberg J."/>
            <person name="Griggs A."/>
            <person name="Gujja S."/>
            <person name="Heilman E."/>
            <person name="Heiman D."/>
            <person name="Hepburn T."/>
            <person name="Howarth C."/>
            <person name="Jen D."/>
            <person name="Larson L."/>
            <person name="Lewis B."/>
            <person name="Mehta T."/>
            <person name="Park D."/>
            <person name="Pearson M."/>
            <person name="Roberts A."/>
            <person name="Saif S."/>
            <person name="Shea T."/>
            <person name="Shenoy N."/>
            <person name="Sisk P."/>
            <person name="Stolte C."/>
            <person name="Sykes S."/>
            <person name="Thomson T."/>
            <person name="Walk T."/>
            <person name="White J."/>
            <person name="Yandava C."/>
            <person name="Izard J."/>
            <person name="Baranova O.V."/>
            <person name="Blanton J.M."/>
            <person name="Tanner A.C."/>
            <person name="Dewhirst F.E."/>
            <person name="Haas B."/>
            <person name="Nusbaum C."/>
            <person name="Birren B."/>
        </authorList>
    </citation>
    <scope>NUCLEOTIDE SEQUENCE [LARGE SCALE GENOMIC DNA]</scope>
    <source>
        <strain evidence="2">1-1 BBBD Race 1</strain>
    </source>
</reference>
<dbReference type="Proteomes" id="UP000005240">
    <property type="component" value="Unassembled WGS sequence"/>
</dbReference>
<reference evidence="3" key="4">
    <citation type="submission" date="2025-05" db="UniProtKB">
        <authorList>
            <consortium name="EnsemblFungi"/>
        </authorList>
    </citation>
    <scope>IDENTIFICATION</scope>
    <source>
        <strain evidence="3">isolate 1-1 / race 1 (BBBD)</strain>
    </source>
</reference>
<feature type="region of interest" description="Disordered" evidence="1">
    <location>
        <begin position="1"/>
        <end position="39"/>
    </location>
</feature>
<evidence type="ECO:0000313" key="4">
    <source>
        <dbReference type="Proteomes" id="UP000005240"/>
    </source>
</evidence>
<keyword evidence="4" id="KW-1185">Reference proteome</keyword>
<reference evidence="2" key="2">
    <citation type="submission" date="2016-05" db="EMBL/GenBank/DDBJ databases">
        <title>Comparative analysis highlights variable genome content of wheat rusts and divergence of the mating loci.</title>
        <authorList>
            <person name="Cuomo C.A."/>
            <person name="Bakkeren G."/>
            <person name="Szabo L."/>
            <person name="Khalil H."/>
            <person name="Joly D."/>
            <person name="Goldberg J."/>
            <person name="Young S."/>
            <person name="Zeng Q."/>
            <person name="Fellers J."/>
        </authorList>
    </citation>
    <scope>NUCLEOTIDE SEQUENCE [LARGE SCALE GENOMIC DNA]</scope>
    <source>
        <strain evidence="2">1-1 BBBD Race 1</strain>
    </source>
</reference>
<evidence type="ECO:0000313" key="3">
    <source>
        <dbReference type="EnsemblFungi" id="PTTG_28969-t43_1-p1"/>
    </source>
</evidence>
<dbReference type="EMBL" id="ADAS02000163">
    <property type="protein sequence ID" value="OAV88620.1"/>
    <property type="molecule type" value="Genomic_DNA"/>
</dbReference>